<evidence type="ECO:0000313" key="4">
    <source>
        <dbReference type="Proteomes" id="UP000799537"/>
    </source>
</evidence>
<name>A0A6A6D3A5_ZASCE</name>
<feature type="coiled-coil region" evidence="1">
    <location>
        <begin position="69"/>
        <end position="162"/>
    </location>
</feature>
<keyword evidence="1" id="KW-0175">Coiled coil</keyword>
<dbReference type="RefSeq" id="XP_033674424.1">
    <property type="nucleotide sequence ID" value="XM_033803354.1"/>
</dbReference>
<reference evidence="3" key="1">
    <citation type="journal article" date="2020" name="Stud. Mycol.">
        <title>101 Dothideomycetes genomes: a test case for predicting lifestyles and emergence of pathogens.</title>
        <authorList>
            <person name="Haridas S."/>
            <person name="Albert R."/>
            <person name="Binder M."/>
            <person name="Bloem J."/>
            <person name="Labutti K."/>
            <person name="Salamov A."/>
            <person name="Andreopoulos B."/>
            <person name="Baker S."/>
            <person name="Barry K."/>
            <person name="Bills G."/>
            <person name="Bluhm B."/>
            <person name="Cannon C."/>
            <person name="Castanera R."/>
            <person name="Culley D."/>
            <person name="Daum C."/>
            <person name="Ezra D."/>
            <person name="Gonzalez J."/>
            <person name="Henrissat B."/>
            <person name="Kuo A."/>
            <person name="Liang C."/>
            <person name="Lipzen A."/>
            <person name="Lutzoni F."/>
            <person name="Magnuson J."/>
            <person name="Mondo S."/>
            <person name="Nolan M."/>
            <person name="Ohm R."/>
            <person name="Pangilinan J."/>
            <person name="Park H.-J."/>
            <person name="Ramirez L."/>
            <person name="Alfaro M."/>
            <person name="Sun H."/>
            <person name="Tritt A."/>
            <person name="Yoshinaga Y."/>
            <person name="Zwiers L.-H."/>
            <person name="Turgeon B."/>
            <person name="Goodwin S."/>
            <person name="Spatafora J."/>
            <person name="Crous P."/>
            <person name="Grigoriev I."/>
        </authorList>
    </citation>
    <scope>NUCLEOTIDE SEQUENCE</scope>
    <source>
        <strain evidence="3">ATCC 36951</strain>
    </source>
</reference>
<feature type="region of interest" description="Disordered" evidence="2">
    <location>
        <begin position="187"/>
        <end position="224"/>
    </location>
</feature>
<gene>
    <name evidence="3" type="ORF">M409DRAFT_15815</name>
</gene>
<evidence type="ECO:0000256" key="1">
    <source>
        <dbReference type="SAM" id="Coils"/>
    </source>
</evidence>
<keyword evidence="4" id="KW-1185">Reference proteome</keyword>
<dbReference type="Proteomes" id="UP000799537">
    <property type="component" value="Unassembled WGS sequence"/>
</dbReference>
<feature type="compositionally biased region" description="Basic and acidic residues" evidence="2">
    <location>
        <begin position="198"/>
        <end position="220"/>
    </location>
</feature>
<dbReference type="AlphaFoldDB" id="A0A6A6D3A5"/>
<organism evidence="3 4">
    <name type="scientific">Zasmidium cellare ATCC 36951</name>
    <dbReference type="NCBI Taxonomy" id="1080233"/>
    <lineage>
        <taxon>Eukaryota</taxon>
        <taxon>Fungi</taxon>
        <taxon>Dikarya</taxon>
        <taxon>Ascomycota</taxon>
        <taxon>Pezizomycotina</taxon>
        <taxon>Dothideomycetes</taxon>
        <taxon>Dothideomycetidae</taxon>
        <taxon>Mycosphaerellales</taxon>
        <taxon>Mycosphaerellaceae</taxon>
        <taxon>Zasmidium</taxon>
    </lineage>
</organism>
<sequence length="252" mass="28969">MSMPQHRQLQDQQACATEDWLLIEDSSKSSGQGAPVDKSQEIDLSDMTGLLASMKLQCTELAKAQHVIEQVLERQAHEIESQKQQLSELKDELDRSLEEHMLDMQQRLTEKILEDCDALRTELRRELASDIGRLQNEIEKILQMLDDETKQRQREVEALELDAALSQQTQQQSLDDSDKRIQRLQKHIATVDNPGGEAEVKRPAGEQRDKDTSRDHDAHRASMQWSMFCDDCRKEMNDGDAEASKNSWEGLW</sequence>
<accession>A0A6A6D3A5</accession>
<protein>
    <submittedName>
        <fullName evidence="3">Uncharacterized protein</fullName>
    </submittedName>
</protein>
<proteinExistence type="predicted"/>
<dbReference type="EMBL" id="ML993579">
    <property type="protein sequence ID" value="KAF2173535.1"/>
    <property type="molecule type" value="Genomic_DNA"/>
</dbReference>
<evidence type="ECO:0000313" key="3">
    <source>
        <dbReference type="EMBL" id="KAF2173535.1"/>
    </source>
</evidence>
<dbReference type="GeneID" id="54556626"/>
<evidence type="ECO:0000256" key="2">
    <source>
        <dbReference type="SAM" id="MobiDB-lite"/>
    </source>
</evidence>